<accession>A0ACC2B8W1</accession>
<keyword evidence="2" id="KW-1185">Reference proteome</keyword>
<evidence type="ECO:0000313" key="1">
    <source>
        <dbReference type="EMBL" id="KAJ7526200.1"/>
    </source>
</evidence>
<evidence type="ECO:0000313" key="2">
    <source>
        <dbReference type="Proteomes" id="UP001162992"/>
    </source>
</evidence>
<protein>
    <submittedName>
        <fullName evidence="1">Uncharacterized protein</fullName>
    </submittedName>
</protein>
<dbReference type="EMBL" id="CM055108">
    <property type="protein sequence ID" value="KAJ7526200.1"/>
    <property type="molecule type" value="Genomic_DNA"/>
</dbReference>
<gene>
    <name evidence="1" type="ORF">O6H91_17G087400</name>
</gene>
<name>A0ACC2B8W1_DIPCM</name>
<dbReference type="Proteomes" id="UP001162992">
    <property type="component" value="Chromosome 17"/>
</dbReference>
<sequence>MERALPMPGTPVLLRELLQPSSPFRTQSASLRVLGRLERYHAESGVAVIVQGDVRLGVDTQFLRNMHFREGSLYQFIGELRIEPANENLILVQARVARNVDGLDVDLYEKSLELRRRYEKKMFASS</sequence>
<proteinExistence type="predicted"/>
<organism evidence="1 2">
    <name type="scientific">Diphasiastrum complanatum</name>
    <name type="common">Issler's clubmoss</name>
    <name type="synonym">Lycopodium complanatum</name>
    <dbReference type="NCBI Taxonomy" id="34168"/>
    <lineage>
        <taxon>Eukaryota</taxon>
        <taxon>Viridiplantae</taxon>
        <taxon>Streptophyta</taxon>
        <taxon>Embryophyta</taxon>
        <taxon>Tracheophyta</taxon>
        <taxon>Lycopodiopsida</taxon>
        <taxon>Lycopodiales</taxon>
        <taxon>Lycopodiaceae</taxon>
        <taxon>Lycopodioideae</taxon>
        <taxon>Diphasiastrum</taxon>
    </lineage>
</organism>
<comment type="caution">
    <text evidence="1">The sequence shown here is derived from an EMBL/GenBank/DDBJ whole genome shotgun (WGS) entry which is preliminary data.</text>
</comment>
<reference evidence="2" key="1">
    <citation type="journal article" date="2024" name="Proc. Natl. Acad. Sci. U.S.A.">
        <title>Extraordinary preservation of gene collinearity over three hundred million years revealed in homosporous lycophytes.</title>
        <authorList>
            <person name="Li C."/>
            <person name="Wickell D."/>
            <person name="Kuo L.Y."/>
            <person name="Chen X."/>
            <person name="Nie B."/>
            <person name="Liao X."/>
            <person name="Peng D."/>
            <person name="Ji J."/>
            <person name="Jenkins J."/>
            <person name="Williams M."/>
            <person name="Shu S."/>
            <person name="Plott C."/>
            <person name="Barry K."/>
            <person name="Rajasekar S."/>
            <person name="Grimwood J."/>
            <person name="Han X."/>
            <person name="Sun S."/>
            <person name="Hou Z."/>
            <person name="He W."/>
            <person name="Dai G."/>
            <person name="Sun C."/>
            <person name="Schmutz J."/>
            <person name="Leebens-Mack J.H."/>
            <person name="Li F.W."/>
            <person name="Wang L."/>
        </authorList>
    </citation>
    <scope>NUCLEOTIDE SEQUENCE [LARGE SCALE GENOMIC DNA]</scope>
    <source>
        <strain evidence="2">cv. PW_Plant_1</strain>
    </source>
</reference>